<evidence type="ECO:0000259" key="1">
    <source>
        <dbReference type="PROSITE" id="PS50995"/>
    </source>
</evidence>
<dbReference type="SUPFAM" id="SSF46785">
    <property type="entry name" value="Winged helix' DNA-binding domain"/>
    <property type="match status" value="1"/>
</dbReference>
<dbReference type="PROSITE" id="PS50995">
    <property type="entry name" value="HTH_MARR_2"/>
    <property type="match status" value="1"/>
</dbReference>
<organism evidence="2 3">
    <name type="scientific">Nocardiopsis ansamitocini</name>
    <dbReference type="NCBI Taxonomy" id="1670832"/>
    <lineage>
        <taxon>Bacteria</taxon>
        <taxon>Bacillati</taxon>
        <taxon>Actinomycetota</taxon>
        <taxon>Actinomycetes</taxon>
        <taxon>Streptosporangiales</taxon>
        <taxon>Nocardiopsidaceae</taxon>
        <taxon>Nocardiopsis</taxon>
    </lineage>
</organism>
<dbReference type="InterPro" id="IPR000835">
    <property type="entry name" value="HTH_MarR-typ"/>
</dbReference>
<reference evidence="2" key="1">
    <citation type="submission" date="2023-02" db="EMBL/GenBank/DDBJ databases">
        <title>Nocardiopsis ansamitocini NBRC 112285.</title>
        <authorList>
            <person name="Ichikawa N."/>
            <person name="Sato H."/>
            <person name="Tonouchi N."/>
        </authorList>
    </citation>
    <scope>NUCLEOTIDE SEQUENCE</scope>
    <source>
        <strain evidence="2">NBRC 112285</strain>
    </source>
</reference>
<dbReference type="GO" id="GO:0006950">
    <property type="term" value="P:response to stress"/>
    <property type="evidence" value="ECO:0007669"/>
    <property type="project" value="TreeGrafter"/>
</dbReference>
<proteinExistence type="predicted"/>
<dbReference type="SMART" id="SM00347">
    <property type="entry name" value="HTH_MARR"/>
    <property type="match status" value="1"/>
</dbReference>
<feature type="domain" description="HTH marR-type" evidence="1">
    <location>
        <begin position="1"/>
        <end position="142"/>
    </location>
</feature>
<dbReference type="AlphaFoldDB" id="A0A9W6P5R8"/>
<dbReference type="GO" id="GO:0003700">
    <property type="term" value="F:DNA-binding transcription factor activity"/>
    <property type="evidence" value="ECO:0007669"/>
    <property type="project" value="InterPro"/>
</dbReference>
<dbReference type="Pfam" id="PF01047">
    <property type="entry name" value="MarR"/>
    <property type="match status" value="1"/>
</dbReference>
<dbReference type="PRINTS" id="PR00598">
    <property type="entry name" value="HTHMARR"/>
</dbReference>
<dbReference type="PANTHER" id="PTHR33164">
    <property type="entry name" value="TRANSCRIPTIONAL REGULATOR, MARR FAMILY"/>
    <property type="match status" value="1"/>
</dbReference>
<keyword evidence="3" id="KW-1185">Reference proteome</keyword>
<dbReference type="Proteomes" id="UP001165092">
    <property type="component" value="Unassembled WGS sequence"/>
</dbReference>
<evidence type="ECO:0000313" key="2">
    <source>
        <dbReference type="EMBL" id="GLU47574.1"/>
    </source>
</evidence>
<accession>A0A9W6P5R8</accession>
<protein>
    <submittedName>
        <fullName evidence="2">Transcriptional regulator</fullName>
    </submittedName>
</protein>
<dbReference type="InterPro" id="IPR036388">
    <property type="entry name" value="WH-like_DNA-bd_sf"/>
</dbReference>
<gene>
    <name evidence="2" type="ORF">Nans01_19250</name>
</gene>
<dbReference type="InterPro" id="IPR039422">
    <property type="entry name" value="MarR/SlyA-like"/>
</dbReference>
<dbReference type="RefSeq" id="WP_285758681.1">
    <property type="nucleotide sequence ID" value="NZ_BSQG01000002.1"/>
</dbReference>
<dbReference type="InterPro" id="IPR036390">
    <property type="entry name" value="WH_DNA-bd_sf"/>
</dbReference>
<dbReference type="EMBL" id="BSQG01000002">
    <property type="protein sequence ID" value="GLU47574.1"/>
    <property type="molecule type" value="Genomic_DNA"/>
</dbReference>
<dbReference type="PANTHER" id="PTHR33164:SF43">
    <property type="entry name" value="HTH-TYPE TRANSCRIPTIONAL REPRESSOR YETL"/>
    <property type="match status" value="1"/>
</dbReference>
<evidence type="ECO:0000313" key="3">
    <source>
        <dbReference type="Proteomes" id="UP001165092"/>
    </source>
</evidence>
<sequence>MERPGGDFAEFSQAWGDLMGAVVRARGRGTALTEPELTLSQALLLEVIGGLEHPTVGEIANAAGIASPSATRMLQQLERKGMVSRRRSDRDERSTVITVTEAGSRALTEHLDHVRDRQHAIFTAVDPRLRPALVELLRGMRDVVNDM</sequence>
<name>A0A9W6P5R8_9ACTN</name>
<comment type="caution">
    <text evidence="2">The sequence shown here is derived from an EMBL/GenBank/DDBJ whole genome shotgun (WGS) entry which is preliminary data.</text>
</comment>
<dbReference type="Gene3D" id="1.10.10.10">
    <property type="entry name" value="Winged helix-like DNA-binding domain superfamily/Winged helix DNA-binding domain"/>
    <property type="match status" value="1"/>
</dbReference>